<evidence type="ECO:0000313" key="3">
    <source>
        <dbReference type="EMBL" id="MCC5603773.1"/>
    </source>
</evidence>
<keyword evidence="1" id="KW-0472">Membrane</keyword>
<comment type="caution">
    <text evidence="3">The sequence shown here is derived from an EMBL/GenBank/DDBJ whole genome shotgun (WGS) entry which is preliminary data.</text>
</comment>
<keyword evidence="1" id="KW-0812">Transmembrane</keyword>
<feature type="domain" description="Novel STAND NTPase 1" evidence="2">
    <location>
        <begin position="47"/>
        <end position="136"/>
    </location>
</feature>
<feature type="transmembrane region" description="Helical" evidence="1">
    <location>
        <begin position="122"/>
        <end position="142"/>
    </location>
</feature>
<reference evidence="3 4" key="1">
    <citation type="journal article" date="2021" name="Microorganisms">
        <title>Genome Evolution of Filamentous Cyanobacterium Nostoc Species: From Facultative Symbiosis to Free Living.</title>
        <authorList>
            <person name="Huo D."/>
            <person name="Li H."/>
            <person name="Cai F."/>
            <person name="Guo X."/>
            <person name="Qiao Z."/>
            <person name="Wang W."/>
            <person name="Yu G."/>
            <person name="Li R."/>
        </authorList>
    </citation>
    <scope>NUCLEOTIDE SEQUENCE [LARGE SCALE GENOMIC DNA]</scope>
    <source>
        <strain evidence="3 4">CHAB 5714</strain>
    </source>
</reference>
<name>A0ABS8IHM7_9NOSO</name>
<dbReference type="InterPro" id="IPR049052">
    <property type="entry name" value="nSTAND1"/>
</dbReference>
<sequence length="143" mass="16520">MIQKTPIAVPTSMDYCRFEPLQKLGCSPPIQGEQGENSTDIQRRLDEMVLEVDLRHDETKLAQFINDIITKRHLVLIADQFEELYTLAPPEERQPFLNALIYAINHARRFTLVLTLRADFMAMLYLTVLLAMLCSREFIILAP</sequence>
<dbReference type="Proteomes" id="UP001199525">
    <property type="component" value="Unassembled WGS sequence"/>
</dbReference>
<organism evidence="3 4">
    <name type="scientific">Nostoc favosum CHAB5714</name>
    <dbReference type="NCBI Taxonomy" id="2780399"/>
    <lineage>
        <taxon>Bacteria</taxon>
        <taxon>Bacillati</taxon>
        <taxon>Cyanobacteriota</taxon>
        <taxon>Cyanophyceae</taxon>
        <taxon>Nostocales</taxon>
        <taxon>Nostocaceae</taxon>
        <taxon>Nostoc</taxon>
        <taxon>Nostoc favosum</taxon>
    </lineage>
</organism>
<protein>
    <recommendedName>
        <fullName evidence="2">Novel STAND NTPase 1 domain-containing protein</fullName>
    </recommendedName>
</protein>
<gene>
    <name evidence="3" type="ORF">LC586_32535</name>
</gene>
<dbReference type="Pfam" id="PF20703">
    <property type="entry name" value="nSTAND1"/>
    <property type="match status" value="1"/>
</dbReference>
<proteinExistence type="predicted"/>
<dbReference type="EMBL" id="JAIVFQ010000092">
    <property type="protein sequence ID" value="MCC5603773.1"/>
    <property type="molecule type" value="Genomic_DNA"/>
</dbReference>
<evidence type="ECO:0000256" key="1">
    <source>
        <dbReference type="SAM" id="Phobius"/>
    </source>
</evidence>
<accession>A0ABS8IHM7</accession>
<evidence type="ECO:0000259" key="2">
    <source>
        <dbReference type="Pfam" id="PF20703"/>
    </source>
</evidence>
<keyword evidence="4" id="KW-1185">Reference proteome</keyword>
<keyword evidence="1" id="KW-1133">Transmembrane helix</keyword>
<evidence type="ECO:0000313" key="4">
    <source>
        <dbReference type="Proteomes" id="UP001199525"/>
    </source>
</evidence>